<comment type="caution">
    <text evidence="3">The sequence shown here is derived from an EMBL/GenBank/DDBJ whole genome shotgun (WGS) entry which is preliminary data.</text>
</comment>
<dbReference type="SUPFAM" id="SSF101898">
    <property type="entry name" value="NHL repeat"/>
    <property type="match status" value="1"/>
</dbReference>
<reference evidence="3 4" key="1">
    <citation type="submission" date="2019-08" db="EMBL/GenBank/DDBJ databases">
        <title>Bacillus genomes from the desert of Cuatro Cienegas, Coahuila.</title>
        <authorList>
            <person name="Olmedo-Alvarez G."/>
        </authorList>
    </citation>
    <scope>NUCLEOTIDE SEQUENCE [LARGE SCALE GENOMIC DNA]</scope>
    <source>
        <strain evidence="3 4">CH98b_3T</strain>
    </source>
</reference>
<organism evidence="3 4">
    <name type="scientific">Sutcliffiella horikoshii</name>
    <dbReference type="NCBI Taxonomy" id="79883"/>
    <lineage>
        <taxon>Bacteria</taxon>
        <taxon>Bacillati</taxon>
        <taxon>Bacillota</taxon>
        <taxon>Bacilli</taxon>
        <taxon>Bacillales</taxon>
        <taxon>Bacillaceae</taxon>
        <taxon>Sutcliffiella</taxon>
    </lineage>
</organism>
<dbReference type="EMBL" id="VTET01000005">
    <property type="protein sequence ID" value="TYS71776.1"/>
    <property type="molecule type" value="Genomic_DNA"/>
</dbReference>
<sequence length="431" mass="46719">MKNIKTLLLLAITVLLVAGCSANSTTSEEPESVNKTEEKEENAKEEDDHDHEEEDSHDEVDGTRVAIGYDGGVIIADSNFTVMETMETDTSALALAADHHHAFLNNREEGVIKLLDLGVWTEEHGDHGHTYAEVPALSTYSINGEEPTHFTGHGSKTAIFYDGDGSTEIYTNVSLKTETKPTPLLTIPGIEHHGVAVPLTNGNYAVSYTDEHDPQTLPEGIIIYDKEGKELSRFDSCPGLHGEASSGSKEEEIVAFGCEGQVFLYTSHDNEGMELPLPDEGARVGTIKSHEGSLYMLGNYSSKDNPELNTNITIINTVDKSLETMNIGTPYTGAMSVSRTGDGYVLGIDGVLYQIDLAKGEIKSEVKVVEAFELVEGHGHGTVYPNIVLMEDRVLVTDPATNEILLVNEDQVETVLTLDVQPTSILSVTAN</sequence>
<name>A0A5D4TC92_9BACI</name>
<dbReference type="Proteomes" id="UP000324517">
    <property type="component" value="Unassembled WGS sequence"/>
</dbReference>
<dbReference type="PROSITE" id="PS51257">
    <property type="entry name" value="PROKAR_LIPOPROTEIN"/>
    <property type="match status" value="1"/>
</dbReference>
<gene>
    <name evidence="3" type="ORF">FZC75_11480</name>
</gene>
<evidence type="ECO:0000313" key="3">
    <source>
        <dbReference type="EMBL" id="TYS71776.1"/>
    </source>
</evidence>
<protein>
    <submittedName>
        <fullName evidence="3">Uncharacterized protein</fullName>
    </submittedName>
</protein>
<evidence type="ECO:0000256" key="2">
    <source>
        <dbReference type="SAM" id="SignalP"/>
    </source>
</evidence>
<dbReference type="RefSeq" id="WP_148979432.1">
    <property type="nucleotide sequence ID" value="NZ_JBNILM010000007.1"/>
</dbReference>
<keyword evidence="2" id="KW-0732">Signal</keyword>
<feature type="compositionally biased region" description="Basic and acidic residues" evidence="1">
    <location>
        <begin position="32"/>
        <end position="42"/>
    </location>
</feature>
<dbReference type="OrthoDB" id="3250815at2"/>
<accession>A0A5D4TC92</accession>
<feature type="compositionally biased region" description="Acidic residues" evidence="1">
    <location>
        <begin position="43"/>
        <end position="58"/>
    </location>
</feature>
<evidence type="ECO:0000313" key="4">
    <source>
        <dbReference type="Proteomes" id="UP000324517"/>
    </source>
</evidence>
<evidence type="ECO:0000256" key="1">
    <source>
        <dbReference type="SAM" id="MobiDB-lite"/>
    </source>
</evidence>
<proteinExistence type="predicted"/>
<feature type="signal peptide" evidence="2">
    <location>
        <begin position="1"/>
        <end position="22"/>
    </location>
</feature>
<feature type="chain" id="PRO_5038917965" evidence="2">
    <location>
        <begin position="23"/>
        <end position="431"/>
    </location>
</feature>
<feature type="region of interest" description="Disordered" evidence="1">
    <location>
        <begin position="23"/>
        <end position="62"/>
    </location>
</feature>
<dbReference type="AlphaFoldDB" id="A0A5D4TC92"/>